<proteinExistence type="predicted"/>
<evidence type="ECO:0000313" key="1">
    <source>
        <dbReference type="EMBL" id="MBB3891618.1"/>
    </source>
</evidence>
<dbReference type="SUPFAM" id="SSF74653">
    <property type="entry name" value="TolA/TonB C-terminal domain"/>
    <property type="match status" value="1"/>
</dbReference>
<dbReference type="AlphaFoldDB" id="A0A839ZZP3"/>
<keyword evidence="2" id="KW-1185">Reference proteome</keyword>
<dbReference type="EMBL" id="JACIDK010000003">
    <property type="protein sequence ID" value="MBB3891618.1"/>
    <property type="molecule type" value="Genomic_DNA"/>
</dbReference>
<protein>
    <recommendedName>
        <fullName evidence="3">TonB C-terminal domain-containing protein</fullName>
    </recommendedName>
</protein>
<evidence type="ECO:0008006" key="3">
    <source>
        <dbReference type="Google" id="ProtNLM"/>
    </source>
</evidence>
<accession>A0A839ZZP3</accession>
<dbReference type="Proteomes" id="UP000530564">
    <property type="component" value="Unassembled WGS sequence"/>
</dbReference>
<evidence type="ECO:0000313" key="2">
    <source>
        <dbReference type="Proteomes" id="UP000530564"/>
    </source>
</evidence>
<dbReference type="RefSeq" id="WP_183772789.1">
    <property type="nucleotide sequence ID" value="NZ_JACIDK010000003.1"/>
</dbReference>
<organism evidence="1 2">
    <name type="scientific">Phenylobacterium haematophilum</name>
    <dbReference type="NCBI Taxonomy" id="98513"/>
    <lineage>
        <taxon>Bacteria</taxon>
        <taxon>Pseudomonadati</taxon>
        <taxon>Pseudomonadota</taxon>
        <taxon>Alphaproteobacteria</taxon>
        <taxon>Caulobacterales</taxon>
        <taxon>Caulobacteraceae</taxon>
        <taxon>Phenylobacterium</taxon>
    </lineage>
</organism>
<comment type="caution">
    <text evidence="1">The sequence shown here is derived from an EMBL/GenBank/DDBJ whole genome shotgun (WGS) entry which is preliminary data.</text>
</comment>
<gene>
    <name evidence="1" type="ORF">GGQ61_002346</name>
</gene>
<sequence>MESKRNPAGTSRRGFCLGLFSLPLLADLLGRRAHLSAMLDNAPLMVKLHIMKPLFIMLLAAAPVAATAGEPPPEALLANQVDWAQLPRGEDFARVFPDYAMRSNVEGRTELVCRITQAQTLDNCRVLSQAPVGYAFGQAGLALSRYFKLKPQQTNPRAVEGASVLLKLRFNLPKG</sequence>
<reference evidence="1 2" key="1">
    <citation type="submission" date="2020-08" db="EMBL/GenBank/DDBJ databases">
        <title>Genomic Encyclopedia of Type Strains, Phase IV (KMG-IV): sequencing the most valuable type-strain genomes for metagenomic binning, comparative biology and taxonomic classification.</title>
        <authorList>
            <person name="Goeker M."/>
        </authorList>
    </citation>
    <scope>NUCLEOTIDE SEQUENCE [LARGE SCALE GENOMIC DNA]</scope>
    <source>
        <strain evidence="1 2">DSM 21793</strain>
    </source>
</reference>
<name>A0A839ZZP3_9CAUL</name>